<proteinExistence type="predicted"/>
<dbReference type="GO" id="GO:0009245">
    <property type="term" value="P:lipid A biosynthetic process"/>
    <property type="evidence" value="ECO:0007669"/>
    <property type="project" value="UniProtKB-KW"/>
</dbReference>
<keyword evidence="4" id="KW-0443">Lipid metabolism</keyword>
<dbReference type="PANTHER" id="PTHR43378:SF2">
    <property type="entry name" value="UDP-3-O-ACYLGLUCOSAMINE N-ACYLTRANSFERASE 1, MITOCHONDRIAL-RELATED"/>
    <property type="match status" value="1"/>
</dbReference>
<name>L1IXM1_GUITC</name>
<dbReference type="Gene3D" id="2.160.10.10">
    <property type="entry name" value="Hexapeptide repeat proteins"/>
    <property type="match status" value="1"/>
</dbReference>
<dbReference type="EnsemblProtists" id="EKX40981">
    <property type="protein sequence ID" value="EKX40981"/>
    <property type="gene ID" value="GUITHDRAFT_75132"/>
</dbReference>
<dbReference type="STRING" id="905079.L1IXM1"/>
<reference evidence="6 8" key="1">
    <citation type="journal article" date="2012" name="Nature">
        <title>Algal genomes reveal evolutionary mosaicism and the fate of nucleomorphs.</title>
        <authorList>
            <consortium name="DOE Joint Genome Institute"/>
            <person name="Curtis B.A."/>
            <person name="Tanifuji G."/>
            <person name="Burki F."/>
            <person name="Gruber A."/>
            <person name="Irimia M."/>
            <person name="Maruyama S."/>
            <person name="Arias M.C."/>
            <person name="Ball S.G."/>
            <person name="Gile G.H."/>
            <person name="Hirakawa Y."/>
            <person name="Hopkins J.F."/>
            <person name="Kuo A."/>
            <person name="Rensing S.A."/>
            <person name="Schmutz J."/>
            <person name="Symeonidi A."/>
            <person name="Elias M."/>
            <person name="Eveleigh R.J."/>
            <person name="Herman E.K."/>
            <person name="Klute M.J."/>
            <person name="Nakayama T."/>
            <person name="Obornik M."/>
            <person name="Reyes-Prieto A."/>
            <person name="Armbrust E.V."/>
            <person name="Aves S.J."/>
            <person name="Beiko R.G."/>
            <person name="Coutinho P."/>
            <person name="Dacks J.B."/>
            <person name="Durnford D.G."/>
            <person name="Fast N.M."/>
            <person name="Green B.R."/>
            <person name="Grisdale C.J."/>
            <person name="Hempel F."/>
            <person name="Henrissat B."/>
            <person name="Hoppner M.P."/>
            <person name="Ishida K."/>
            <person name="Kim E."/>
            <person name="Koreny L."/>
            <person name="Kroth P.G."/>
            <person name="Liu Y."/>
            <person name="Malik S.B."/>
            <person name="Maier U.G."/>
            <person name="McRose D."/>
            <person name="Mock T."/>
            <person name="Neilson J.A."/>
            <person name="Onodera N.T."/>
            <person name="Poole A.M."/>
            <person name="Pritham E.J."/>
            <person name="Richards T.A."/>
            <person name="Rocap G."/>
            <person name="Roy S.W."/>
            <person name="Sarai C."/>
            <person name="Schaack S."/>
            <person name="Shirato S."/>
            <person name="Slamovits C.H."/>
            <person name="Spencer D.F."/>
            <person name="Suzuki S."/>
            <person name="Worden A.Z."/>
            <person name="Zauner S."/>
            <person name="Barry K."/>
            <person name="Bell C."/>
            <person name="Bharti A.K."/>
            <person name="Crow J.A."/>
            <person name="Grimwood J."/>
            <person name="Kramer R."/>
            <person name="Lindquist E."/>
            <person name="Lucas S."/>
            <person name="Salamov A."/>
            <person name="McFadden G.I."/>
            <person name="Lane C.E."/>
            <person name="Keeling P.J."/>
            <person name="Gray M.W."/>
            <person name="Grigoriev I.V."/>
            <person name="Archibald J.M."/>
        </authorList>
    </citation>
    <scope>NUCLEOTIDE SEQUENCE</scope>
    <source>
        <strain evidence="6 8">CCMP2712</strain>
    </source>
</reference>
<dbReference type="PANTHER" id="PTHR43378">
    <property type="entry name" value="UDP-3-O-ACYLGLUCOSAMINE N-ACYLTRANSFERASE"/>
    <property type="match status" value="1"/>
</dbReference>
<dbReference type="eggNOG" id="ENOG502QV70">
    <property type="taxonomic scope" value="Eukaryota"/>
</dbReference>
<dbReference type="GO" id="GO:0016020">
    <property type="term" value="C:membrane"/>
    <property type="evidence" value="ECO:0007669"/>
    <property type="project" value="GOC"/>
</dbReference>
<dbReference type="PaxDb" id="55529-EKX40981"/>
<evidence type="ECO:0000256" key="1">
    <source>
        <dbReference type="ARBA" id="ARBA00022516"/>
    </source>
</evidence>
<organism evidence="6">
    <name type="scientific">Guillardia theta (strain CCMP2712)</name>
    <name type="common">Cryptophyte</name>
    <dbReference type="NCBI Taxonomy" id="905079"/>
    <lineage>
        <taxon>Eukaryota</taxon>
        <taxon>Cryptophyceae</taxon>
        <taxon>Pyrenomonadales</taxon>
        <taxon>Geminigeraceae</taxon>
        <taxon>Guillardia</taxon>
    </lineage>
</organism>
<accession>L1IXM1</accession>
<keyword evidence="1" id="KW-0444">Lipid biosynthesis</keyword>
<evidence type="ECO:0000313" key="6">
    <source>
        <dbReference type="EMBL" id="EKX40981.1"/>
    </source>
</evidence>
<evidence type="ECO:0000256" key="4">
    <source>
        <dbReference type="ARBA" id="ARBA00023098"/>
    </source>
</evidence>
<dbReference type="GeneID" id="17297573"/>
<evidence type="ECO:0000256" key="2">
    <source>
        <dbReference type="ARBA" id="ARBA00022556"/>
    </source>
</evidence>
<dbReference type="InterPro" id="IPR001451">
    <property type="entry name" value="Hexapep"/>
</dbReference>
<dbReference type="KEGG" id="gtt:GUITHDRAFT_75132"/>
<dbReference type="Pfam" id="PF00132">
    <property type="entry name" value="Hexapep"/>
    <property type="match status" value="1"/>
</dbReference>
<evidence type="ECO:0000313" key="8">
    <source>
        <dbReference type="Proteomes" id="UP000011087"/>
    </source>
</evidence>
<evidence type="ECO:0000256" key="3">
    <source>
        <dbReference type="ARBA" id="ARBA00022679"/>
    </source>
</evidence>
<dbReference type="SUPFAM" id="SSF51161">
    <property type="entry name" value="Trimeric LpxA-like enzymes"/>
    <property type="match status" value="1"/>
</dbReference>
<keyword evidence="5" id="KW-0012">Acyltransferase</keyword>
<dbReference type="InterPro" id="IPR018357">
    <property type="entry name" value="Hexapep_transf_CS"/>
</dbReference>
<keyword evidence="8" id="KW-1185">Reference proteome</keyword>
<keyword evidence="3" id="KW-0808">Transferase</keyword>
<gene>
    <name evidence="6" type="ORF">GUITHDRAFT_75132</name>
</gene>
<reference evidence="8" key="2">
    <citation type="submission" date="2012-11" db="EMBL/GenBank/DDBJ databases">
        <authorList>
            <person name="Kuo A."/>
            <person name="Curtis B.A."/>
            <person name="Tanifuji G."/>
            <person name="Burki F."/>
            <person name="Gruber A."/>
            <person name="Irimia M."/>
            <person name="Maruyama S."/>
            <person name="Arias M.C."/>
            <person name="Ball S.G."/>
            <person name="Gile G.H."/>
            <person name="Hirakawa Y."/>
            <person name="Hopkins J.F."/>
            <person name="Rensing S.A."/>
            <person name="Schmutz J."/>
            <person name="Symeonidi A."/>
            <person name="Elias M."/>
            <person name="Eveleigh R.J."/>
            <person name="Herman E.K."/>
            <person name="Klute M.J."/>
            <person name="Nakayama T."/>
            <person name="Obornik M."/>
            <person name="Reyes-Prieto A."/>
            <person name="Armbrust E.V."/>
            <person name="Aves S.J."/>
            <person name="Beiko R.G."/>
            <person name="Coutinho P."/>
            <person name="Dacks J.B."/>
            <person name="Durnford D.G."/>
            <person name="Fast N.M."/>
            <person name="Green B.R."/>
            <person name="Grisdale C."/>
            <person name="Hempe F."/>
            <person name="Henrissat B."/>
            <person name="Hoppner M.P."/>
            <person name="Ishida K.-I."/>
            <person name="Kim E."/>
            <person name="Koreny L."/>
            <person name="Kroth P.G."/>
            <person name="Liu Y."/>
            <person name="Malik S.-B."/>
            <person name="Maier U.G."/>
            <person name="McRose D."/>
            <person name="Mock T."/>
            <person name="Neilson J.A."/>
            <person name="Onodera N.T."/>
            <person name="Poole A.M."/>
            <person name="Pritham E.J."/>
            <person name="Richards T.A."/>
            <person name="Rocap G."/>
            <person name="Roy S.W."/>
            <person name="Sarai C."/>
            <person name="Schaack S."/>
            <person name="Shirato S."/>
            <person name="Slamovits C.H."/>
            <person name="Spencer D.F."/>
            <person name="Suzuki S."/>
            <person name="Worden A.Z."/>
            <person name="Zauner S."/>
            <person name="Barry K."/>
            <person name="Bell C."/>
            <person name="Bharti A.K."/>
            <person name="Crow J.A."/>
            <person name="Grimwood J."/>
            <person name="Kramer R."/>
            <person name="Lindquist E."/>
            <person name="Lucas S."/>
            <person name="Salamov A."/>
            <person name="McFadden G.I."/>
            <person name="Lane C.E."/>
            <person name="Keeling P.J."/>
            <person name="Gray M.W."/>
            <person name="Grigoriev I.V."/>
            <person name="Archibald J.M."/>
        </authorList>
    </citation>
    <scope>NUCLEOTIDE SEQUENCE</scope>
    <source>
        <strain evidence="8">CCMP2712</strain>
    </source>
</reference>
<dbReference type="Proteomes" id="UP000011087">
    <property type="component" value="Unassembled WGS sequence"/>
</dbReference>
<keyword evidence="2" id="KW-0441">Lipid A biosynthesis</keyword>
<dbReference type="PROSITE" id="PS00101">
    <property type="entry name" value="HEXAPEP_TRANSFERASES"/>
    <property type="match status" value="1"/>
</dbReference>
<reference evidence="7" key="3">
    <citation type="submission" date="2016-03" db="UniProtKB">
        <authorList>
            <consortium name="EnsemblProtists"/>
        </authorList>
    </citation>
    <scope>IDENTIFICATION</scope>
</reference>
<dbReference type="InterPro" id="IPR011004">
    <property type="entry name" value="Trimer_LpxA-like_sf"/>
</dbReference>
<dbReference type="AlphaFoldDB" id="L1IXM1"/>
<evidence type="ECO:0008006" key="9">
    <source>
        <dbReference type="Google" id="ProtNLM"/>
    </source>
</evidence>
<dbReference type="EMBL" id="JH993027">
    <property type="protein sequence ID" value="EKX40981.1"/>
    <property type="molecule type" value="Genomic_DNA"/>
</dbReference>
<feature type="non-terminal residue" evidence="6">
    <location>
        <position position="1"/>
    </location>
</feature>
<dbReference type="HOGENOM" id="CLU_049865_3_1_1"/>
<dbReference type="OrthoDB" id="2355at2759"/>
<dbReference type="CDD" id="cd03352">
    <property type="entry name" value="LbH_LpxD"/>
    <property type="match status" value="1"/>
</dbReference>
<dbReference type="InterPro" id="IPR007691">
    <property type="entry name" value="LpxD"/>
</dbReference>
<protein>
    <recommendedName>
        <fullName evidence="9">UDP-3-O-[3-hydroxymyristoyl] glucosamine N-acyltransferase non-repeat region domain-containing protein</fullName>
    </recommendedName>
</protein>
<dbReference type="OMA" id="AHEWRKS"/>
<evidence type="ECO:0000256" key="5">
    <source>
        <dbReference type="ARBA" id="ARBA00023315"/>
    </source>
</evidence>
<dbReference type="RefSeq" id="XP_005827961.1">
    <property type="nucleotide sequence ID" value="XM_005827904.1"/>
</dbReference>
<evidence type="ECO:0000313" key="7">
    <source>
        <dbReference type="EnsemblProtists" id="EKX40981"/>
    </source>
</evidence>
<dbReference type="GO" id="GO:0016410">
    <property type="term" value="F:N-acyltransferase activity"/>
    <property type="evidence" value="ECO:0007669"/>
    <property type="project" value="InterPro"/>
</dbReference>
<sequence>DSVIKKNSTVHSNVNISNCTLGEEVVIWPGVCIGQDGFGFNISQSGDPTKKPQTLRVEVHDHVEIGANCTIDRGSWRQTVIGSNTKLDNMVHIAHNVQIGKGVMIAAQTGIAGRSCDIGDYVLIGGQVGIAQHLKVGSKAKIAARSAVMGNVGDGETVGGSPAVPIR</sequence>